<proteinExistence type="inferred from homology"/>
<dbReference type="FunFam" id="3.30.450.60:FF:000011">
    <property type="entry name" value="AP complex subunit sigma"/>
    <property type="match status" value="1"/>
</dbReference>
<dbReference type="STRING" id="1408163.A0A0F4Z0Z8"/>
<evidence type="ECO:0000256" key="7">
    <source>
        <dbReference type="ARBA" id="ARBA00022583"/>
    </source>
</evidence>
<evidence type="ECO:0000313" key="18">
    <source>
        <dbReference type="Proteomes" id="UP000053958"/>
    </source>
</evidence>
<dbReference type="AlphaFoldDB" id="A0A0F4Z0Z8"/>
<dbReference type="InterPro" id="IPR022775">
    <property type="entry name" value="AP_mu_sigma_su"/>
</dbReference>
<evidence type="ECO:0000259" key="16">
    <source>
        <dbReference type="Pfam" id="PF01217"/>
    </source>
</evidence>
<comment type="similarity">
    <text evidence="3">Belongs to the adaptor complexes small subunit family.</text>
</comment>
<dbReference type="InterPro" id="IPR016635">
    <property type="entry name" value="AP_complex_ssu"/>
</dbReference>
<dbReference type="GeneID" id="25314072"/>
<dbReference type="CDD" id="cd14833">
    <property type="entry name" value="AP2_sigma"/>
    <property type="match status" value="1"/>
</dbReference>
<feature type="domain" description="AP complex mu/sigma subunit" evidence="16">
    <location>
        <begin position="256"/>
        <end position="397"/>
    </location>
</feature>
<evidence type="ECO:0000256" key="12">
    <source>
        <dbReference type="ARBA" id="ARBA00030104"/>
    </source>
</evidence>
<dbReference type="Pfam" id="PF01217">
    <property type="entry name" value="Clat_adaptor_s"/>
    <property type="match status" value="1"/>
</dbReference>
<dbReference type="GO" id="GO:0015031">
    <property type="term" value="P:protein transport"/>
    <property type="evidence" value="ECO:0007669"/>
    <property type="project" value="UniProtKB-KW"/>
</dbReference>
<protein>
    <recommendedName>
        <fullName evidence="4">AP-2 complex subunit sigma</fullName>
    </recommendedName>
    <alternativeName>
        <fullName evidence="12">Adaptin small chain</fullName>
    </alternativeName>
    <alternativeName>
        <fullName evidence="13">Clathrin assembly protein 2 sigma small chain</fullName>
    </alternativeName>
    <alternativeName>
        <fullName evidence="14">Sigma2-adaptin</fullName>
    </alternativeName>
</protein>
<reference evidence="17 18" key="1">
    <citation type="submission" date="2015-04" db="EMBL/GenBank/DDBJ databases">
        <authorList>
            <person name="Heijne W.H."/>
            <person name="Fedorova N.D."/>
            <person name="Nierman W.C."/>
            <person name="Vollebregt A.W."/>
            <person name="Zhao Z."/>
            <person name="Wu L."/>
            <person name="Kumar M."/>
            <person name="Stam H."/>
            <person name="van den Berg M.A."/>
            <person name="Pel H.J."/>
        </authorList>
    </citation>
    <scope>NUCLEOTIDE SEQUENCE [LARGE SCALE GENOMIC DNA]</scope>
    <source>
        <strain evidence="17 18">CBS 393.64</strain>
    </source>
</reference>
<name>A0A0F4Z0Z8_RASE3</name>
<dbReference type="SUPFAM" id="SSF64356">
    <property type="entry name" value="SNARE-like"/>
    <property type="match status" value="1"/>
</dbReference>
<dbReference type="PANTHER" id="PTHR11753">
    <property type="entry name" value="ADAPTOR COMPLEXES SMALL SUBUNIT FAMILY"/>
    <property type="match status" value="1"/>
</dbReference>
<dbReference type="InterPro" id="IPR011012">
    <property type="entry name" value="Longin-like_dom_sf"/>
</dbReference>
<evidence type="ECO:0000256" key="3">
    <source>
        <dbReference type="ARBA" id="ARBA00006972"/>
    </source>
</evidence>
<gene>
    <name evidence="17" type="ORF">T310_1721</name>
</gene>
<dbReference type="InterPro" id="IPR027156">
    <property type="entry name" value="APS2"/>
</dbReference>
<evidence type="ECO:0000256" key="10">
    <source>
        <dbReference type="ARBA" id="ARBA00023176"/>
    </source>
</evidence>
<keyword evidence="8" id="KW-0653">Protein transport</keyword>
<dbReference type="OrthoDB" id="371463at2759"/>
<keyword evidence="9" id="KW-0472">Membrane</keyword>
<sequence>MPVYKLHGFRWPRGGIPSIRVFIVLNNLDDAAAEYIQQKRTSKLILDAFKRHDPQIMEHLPGLQLIEQYDPDDISDQAVSQPYAYVADSVTILPDSERPANGLSKSIEAPLDSAAISPQAWDALAELRDKIAPGQEIGWWIVYNGDPERWYPGMEEDLEENSYSESDVTSQTGQSDTMKHTGLHPNYCECFCYVKIASRPMKGGEIRQYRNPAIKLQKLRSIERCDALNNNLIARSAGRSGSCRTLAACFVNGMVLSFILIQNRQGKTRLAKWYAPYTDDEKVKLKGEVHRLVAPRDQKYQSNFVEFKRSTKIVYRRYAGLFFCVCVDANDNELAYLEAIHFFVEVLDQFFGNVCELDLVFNFYKVYAILDEVFLAGEIEETSKQVVLTRLEHLDKLDGRRESKRDGDTSQCLTPLAGSEYSVQSRDGGPQFSIKPQRNYVSDWVIWVAGEVMNGARRFYLGMPARDTPSPEESLF</sequence>
<comment type="subcellular location">
    <subcellularLocation>
        <location evidence="1">Cell membrane</location>
    </subcellularLocation>
    <subcellularLocation>
        <location evidence="2">Membrane</location>
        <location evidence="2">Coated pit</location>
        <topology evidence="2">Peripheral membrane protein</topology>
        <orientation evidence="2">Cytoplasmic side</orientation>
    </subcellularLocation>
</comment>
<dbReference type="GO" id="GO:0072583">
    <property type="term" value="P:clathrin-dependent endocytosis"/>
    <property type="evidence" value="ECO:0007669"/>
    <property type="project" value="InterPro"/>
</dbReference>
<dbReference type="Proteomes" id="UP000053958">
    <property type="component" value="Unassembled WGS sequence"/>
</dbReference>
<evidence type="ECO:0000256" key="2">
    <source>
        <dbReference type="ARBA" id="ARBA00004277"/>
    </source>
</evidence>
<comment type="subunit">
    <text evidence="15">Adaptor protein complex 2 (AP-2) is a heterotetramer composed of two large adaptins (alpha-type subunit APL3 and beta-type subunit APL1), a medium chain (mu-type subunit APM4) and a small adaptin (sigma-type subunit APS2).</text>
</comment>
<keyword evidence="6" id="KW-1003">Cell membrane</keyword>
<dbReference type="RefSeq" id="XP_013330794.1">
    <property type="nucleotide sequence ID" value="XM_013475340.1"/>
</dbReference>
<evidence type="ECO:0000256" key="13">
    <source>
        <dbReference type="ARBA" id="ARBA00031686"/>
    </source>
</evidence>
<evidence type="ECO:0000256" key="1">
    <source>
        <dbReference type="ARBA" id="ARBA00004236"/>
    </source>
</evidence>
<evidence type="ECO:0000256" key="14">
    <source>
        <dbReference type="ARBA" id="ARBA00032648"/>
    </source>
</evidence>
<dbReference type="Gene3D" id="3.30.450.60">
    <property type="match status" value="1"/>
</dbReference>
<keyword evidence="18" id="KW-1185">Reference proteome</keyword>
<evidence type="ECO:0000256" key="4">
    <source>
        <dbReference type="ARBA" id="ARBA00013914"/>
    </source>
</evidence>
<evidence type="ECO:0000256" key="11">
    <source>
        <dbReference type="ARBA" id="ARBA00025487"/>
    </source>
</evidence>
<evidence type="ECO:0000256" key="9">
    <source>
        <dbReference type="ARBA" id="ARBA00023136"/>
    </source>
</evidence>
<evidence type="ECO:0000313" key="17">
    <source>
        <dbReference type="EMBL" id="KKA24182.1"/>
    </source>
</evidence>
<keyword evidence="7" id="KW-0254">Endocytosis</keyword>
<evidence type="ECO:0000256" key="8">
    <source>
        <dbReference type="ARBA" id="ARBA00022927"/>
    </source>
</evidence>
<dbReference type="GO" id="GO:0030122">
    <property type="term" value="C:AP-2 adaptor complex"/>
    <property type="evidence" value="ECO:0007669"/>
    <property type="project" value="InterPro"/>
</dbReference>
<dbReference type="GO" id="GO:0035615">
    <property type="term" value="F:clathrin adaptor activity"/>
    <property type="evidence" value="ECO:0007669"/>
    <property type="project" value="InterPro"/>
</dbReference>
<accession>A0A0F4Z0Z8</accession>
<comment type="function">
    <text evidence="11">Component of the adaptor complexes which link clathrin to receptors in coated vesicles. Clathrin-associated protein complexes are believed to interact with the cytoplasmic tails of membrane proteins, leading to their selection and concentration.</text>
</comment>
<comment type="caution">
    <text evidence="17">The sequence shown here is derived from an EMBL/GenBank/DDBJ whole genome shotgun (WGS) entry which is preliminary data.</text>
</comment>
<dbReference type="EMBL" id="LASV01000072">
    <property type="protein sequence ID" value="KKA24182.1"/>
    <property type="molecule type" value="Genomic_DNA"/>
</dbReference>
<evidence type="ECO:0000256" key="6">
    <source>
        <dbReference type="ARBA" id="ARBA00022475"/>
    </source>
</evidence>
<keyword evidence="10" id="KW-0168">Coated pit</keyword>
<organism evidence="17 18">
    <name type="scientific">Rasamsonia emersonii (strain ATCC 16479 / CBS 393.64 / IMI 116815)</name>
    <dbReference type="NCBI Taxonomy" id="1408163"/>
    <lineage>
        <taxon>Eukaryota</taxon>
        <taxon>Fungi</taxon>
        <taxon>Dikarya</taxon>
        <taxon>Ascomycota</taxon>
        <taxon>Pezizomycotina</taxon>
        <taxon>Eurotiomycetes</taxon>
        <taxon>Eurotiomycetidae</taxon>
        <taxon>Eurotiales</taxon>
        <taxon>Trichocomaceae</taxon>
        <taxon>Rasamsonia</taxon>
    </lineage>
</organism>
<keyword evidence="5" id="KW-0813">Transport</keyword>
<evidence type="ECO:0000256" key="5">
    <source>
        <dbReference type="ARBA" id="ARBA00022448"/>
    </source>
</evidence>
<evidence type="ECO:0000256" key="15">
    <source>
        <dbReference type="ARBA" id="ARBA00062168"/>
    </source>
</evidence>